<dbReference type="EMBL" id="QJKJ01006163">
    <property type="protein sequence ID" value="RDX87647.1"/>
    <property type="molecule type" value="Genomic_DNA"/>
</dbReference>
<reference evidence="3" key="1">
    <citation type="submission" date="2018-05" db="EMBL/GenBank/DDBJ databases">
        <title>Draft genome of Mucuna pruriens seed.</title>
        <authorList>
            <person name="Nnadi N.E."/>
            <person name="Vos R."/>
            <person name="Hasami M.H."/>
            <person name="Devisetty U.K."/>
            <person name="Aguiy J.C."/>
        </authorList>
    </citation>
    <scope>NUCLEOTIDE SEQUENCE [LARGE SCALE GENOMIC DNA]</scope>
    <source>
        <strain evidence="3">JCA_2017</strain>
    </source>
</reference>
<name>A0A371GAR5_MUCPR</name>
<comment type="caution">
    <text evidence="3">The sequence shown here is derived from an EMBL/GenBank/DDBJ whole genome shotgun (WGS) entry which is preliminary data.</text>
</comment>
<feature type="domain" description="Retrotransposon gag" evidence="2">
    <location>
        <begin position="145"/>
        <end position="231"/>
    </location>
</feature>
<protein>
    <recommendedName>
        <fullName evidence="2">Retrotransposon gag domain-containing protein</fullName>
    </recommendedName>
</protein>
<dbReference type="InterPro" id="IPR005162">
    <property type="entry name" value="Retrotrans_gag_dom"/>
</dbReference>
<dbReference type="PANTHER" id="PTHR35046">
    <property type="entry name" value="ZINC KNUCKLE (CCHC-TYPE) FAMILY PROTEIN"/>
    <property type="match status" value="1"/>
</dbReference>
<feature type="compositionally biased region" description="Basic and acidic residues" evidence="1">
    <location>
        <begin position="98"/>
        <end position="112"/>
    </location>
</feature>
<sequence>MDWENLSPKSKFMMSYIRELGEKLDRVGKGLDYVQKDTQSVNAKVEALSREKEEKPKVASLHDSEGSFGDNLSESSRRSSRSSYGERREKHGRVKRNRREERMERHGRRGEEPKEEELDISKCKIPPFSEAYVDYELKGQKVVRLVTEEFCEYALVCWTQVLEDIRNIHLMRKRFVQPSYAKDLHNKLQKLYQGFKSLEEYHKEMEMDLMRAKIRENEEATLAQFLHGLNREIQDVVELQHYVTLGELVH</sequence>
<gene>
    <name evidence="3" type="ORF">CR513_30845</name>
</gene>
<dbReference type="Proteomes" id="UP000257109">
    <property type="component" value="Unassembled WGS sequence"/>
</dbReference>
<feature type="compositionally biased region" description="Basic and acidic residues" evidence="1">
    <location>
        <begin position="47"/>
        <end position="65"/>
    </location>
</feature>
<organism evidence="3 4">
    <name type="scientific">Mucuna pruriens</name>
    <name type="common">Velvet bean</name>
    <name type="synonym">Dolichos pruriens</name>
    <dbReference type="NCBI Taxonomy" id="157652"/>
    <lineage>
        <taxon>Eukaryota</taxon>
        <taxon>Viridiplantae</taxon>
        <taxon>Streptophyta</taxon>
        <taxon>Embryophyta</taxon>
        <taxon>Tracheophyta</taxon>
        <taxon>Spermatophyta</taxon>
        <taxon>Magnoliopsida</taxon>
        <taxon>eudicotyledons</taxon>
        <taxon>Gunneridae</taxon>
        <taxon>Pentapetalae</taxon>
        <taxon>rosids</taxon>
        <taxon>fabids</taxon>
        <taxon>Fabales</taxon>
        <taxon>Fabaceae</taxon>
        <taxon>Papilionoideae</taxon>
        <taxon>50 kb inversion clade</taxon>
        <taxon>NPAAA clade</taxon>
        <taxon>indigoferoid/millettioid clade</taxon>
        <taxon>Phaseoleae</taxon>
        <taxon>Mucuna</taxon>
    </lineage>
</organism>
<feature type="non-terminal residue" evidence="3">
    <location>
        <position position="1"/>
    </location>
</feature>
<keyword evidence="4" id="KW-1185">Reference proteome</keyword>
<evidence type="ECO:0000313" key="3">
    <source>
        <dbReference type="EMBL" id="RDX87647.1"/>
    </source>
</evidence>
<dbReference type="Pfam" id="PF03732">
    <property type="entry name" value="Retrotrans_gag"/>
    <property type="match status" value="1"/>
</dbReference>
<proteinExistence type="predicted"/>
<dbReference type="OrthoDB" id="1747743at2759"/>
<evidence type="ECO:0000259" key="2">
    <source>
        <dbReference type="Pfam" id="PF03732"/>
    </source>
</evidence>
<dbReference type="PANTHER" id="PTHR35046:SF9">
    <property type="entry name" value="RNA-DIRECTED DNA POLYMERASE"/>
    <property type="match status" value="1"/>
</dbReference>
<evidence type="ECO:0000256" key="1">
    <source>
        <dbReference type="SAM" id="MobiDB-lite"/>
    </source>
</evidence>
<evidence type="ECO:0000313" key="4">
    <source>
        <dbReference type="Proteomes" id="UP000257109"/>
    </source>
</evidence>
<accession>A0A371GAR5</accession>
<feature type="region of interest" description="Disordered" evidence="1">
    <location>
        <begin position="44"/>
        <end position="118"/>
    </location>
</feature>
<dbReference type="AlphaFoldDB" id="A0A371GAR5"/>